<evidence type="ECO:0000313" key="2">
    <source>
        <dbReference type="EMBL" id="KRJ99537.1"/>
    </source>
</evidence>
<protein>
    <submittedName>
        <fullName evidence="2">Uncharacterized protein</fullName>
    </submittedName>
</protein>
<keyword evidence="3" id="KW-1185">Reference proteome</keyword>
<name>A0A0R1DWF3_DROYA</name>
<reference evidence="2 3" key="2">
    <citation type="journal article" date="2007" name="PLoS Biol.">
        <title>Principles of genome evolution in the Drosophila melanogaster species group.</title>
        <authorList>
            <person name="Ranz J.M."/>
            <person name="Maurin D."/>
            <person name="Chan Y.S."/>
            <person name="von Grotthuss M."/>
            <person name="Hillier L.W."/>
            <person name="Roote J."/>
            <person name="Ashburner M."/>
            <person name="Bergman C.M."/>
        </authorList>
    </citation>
    <scope>NUCLEOTIDE SEQUENCE [LARGE SCALE GENOMIC DNA]</scope>
    <source>
        <strain evidence="3">Tai18E2 / Tucson 14021-0261.01</strain>
    </source>
</reference>
<dbReference type="Proteomes" id="UP000002282">
    <property type="component" value="Chromosome 2R"/>
</dbReference>
<evidence type="ECO:0000256" key="1">
    <source>
        <dbReference type="SAM" id="Phobius"/>
    </source>
</evidence>
<feature type="transmembrane region" description="Helical" evidence="1">
    <location>
        <begin position="7"/>
        <end position="28"/>
    </location>
</feature>
<organism evidence="2 3">
    <name type="scientific">Drosophila yakuba</name>
    <name type="common">Fruit fly</name>
    <dbReference type="NCBI Taxonomy" id="7245"/>
    <lineage>
        <taxon>Eukaryota</taxon>
        <taxon>Metazoa</taxon>
        <taxon>Ecdysozoa</taxon>
        <taxon>Arthropoda</taxon>
        <taxon>Hexapoda</taxon>
        <taxon>Insecta</taxon>
        <taxon>Pterygota</taxon>
        <taxon>Neoptera</taxon>
        <taxon>Endopterygota</taxon>
        <taxon>Diptera</taxon>
        <taxon>Brachycera</taxon>
        <taxon>Muscomorpha</taxon>
        <taxon>Ephydroidea</taxon>
        <taxon>Drosophilidae</taxon>
        <taxon>Drosophila</taxon>
        <taxon>Sophophora</taxon>
    </lineage>
</organism>
<feature type="transmembrane region" description="Helical" evidence="1">
    <location>
        <begin position="79"/>
        <end position="104"/>
    </location>
</feature>
<proteinExistence type="predicted"/>
<keyword evidence="1" id="KW-0812">Transmembrane</keyword>
<dbReference type="AlphaFoldDB" id="A0A0R1DWF3"/>
<sequence>MCLKKCCFFLPLNVGCTIIGAIFITFHVGELITHSDDTIFIRQVSHKWWAPVIMSPILTIGTVSSVLLVYAASKRKRGFVLVWIIVYSIIFIIYVIMGIVQLATAKPSPVILAVQVVIIVGLAYSLLITVAFYRYLGTVDSDDSI</sequence>
<accession>A0A0R1DWF3</accession>
<keyword evidence="1" id="KW-0472">Membrane</keyword>
<dbReference type="KEGG" id="dya:Dyak_GE29052"/>
<dbReference type="OrthoDB" id="7826201at2759"/>
<dbReference type="EMBL" id="CM000158">
    <property type="protein sequence ID" value="KRJ99537.1"/>
    <property type="molecule type" value="Genomic_DNA"/>
</dbReference>
<gene>
    <name evidence="2" type="primary">Dyak\GE29052</name>
    <name evidence="2" type="synonym">GE29052</name>
    <name evidence="2" type="ORF">Dyak_GE29052</name>
</gene>
<reference evidence="2 3" key="1">
    <citation type="journal article" date="2007" name="Nature">
        <title>Evolution of genes and genomes on the Drosophila phylogeny.</title>
        <authorList>
            <consortium name="Drosophila 12 Genomes Consortium"/>
            <person name="Clark A.G."/>
            <person name="Eisen M.B."/>
            <person name="Smith D.R."/>
            <person name="Bergman C.M."/>
            <person name="Oliver B."/>
            <person name="Markow T.A."/>
            <person name="Kaufman T.C."/>
            <person name="Kellis M."/>
            <person name="Gelbart W."/>
            <person name="Iyer V.N."/>
            <person name="Pollard D.A."/>
            <person name="Sackton T.B."/>
            <person name="Larracuente A.M."/>
            <person name="Singh N.D."/>
            <person name="Abad J.P."/>
            <person name="Abt D.N."/>
            <person name="Adryan B."/>
            <person name="Aguade M."/>
            <person name="Akashi H."/>
            <person name="Anderson W.W."/>
            <person name="Aquadro C.F."/>
            <person name="Ardell D.H."/>
            <person name="Arguello R."/>
            <person name="Artieri C.G."/>
            <person name="Barbash D.A."/>
            <person name="Barker D."/>
            <person name="Barsanti P."/>
            <person name="Batterham P."/>
            <person name="Batzoglou S."/>
            <person name="Begun D."/>
            <person name="Bhutkar A."/>
            <person name="Blanco E."/>
            <person name="Bosak S.A."/>
            <person name="Bradley R.K."/>
            <person name="Brand A.D."/>
            <person name="Brent M.R."/>
            <person name="Brooks A.N."/>
            <person name="Brown R.H."/>
            <person name="Butlin R.K."/>
            <person name="Caggese C."/>
            <person name="Calvi B.R."/>
            <person name="Bernardo de Carvalho A."/>
            <person name="Caspi A."/>
            <person name="Castrezana S."/>
            <person name="Celniker S.E."/>
            <person name="Chang J.L."/>
            <person name="Chapple C."/>
            <person name="Chatterji S."/>
            <person name="Chinwalla A."/>
            <person name="Civetta A."/>
            <person name="Clifton S.W."/>
            <person name="Comeron J.M."/>
            <person name="Costello J.C."/>
            <person name="Coyne J.A."/>
            <person name="Daub J."/>
            <person name="David R.G."/>
            <person name="Delcher A.L."/>
            <person name="Delehaunty K."/>
            <person name="Do C.B."/>
            <person name="Ebling H."/>
            <person name="Edwards K."/>
            <person name="Eickbush T."/>
            <person name="Evans J.D."/>
            <person name="Filipski A."/>
            <person name="Findeiss S."/>
            <person name="Freyhult E."/>
            <person name="Fulton L."/>
            <person name="Fulton R."/>
            <person name="Garcia A.C."/>
            <person name="Gardiner A."/>
            <person name="Garfield D.A."/>
            <person name="Garvin B.E."/>
            <person name="Gibson G."/>
            <person name="Gilbert D."/>
            <person name="Gnerre S."/>
            <person name="Godfrey J."/>
            <person name="Good R."/>
            <person name="Gotea V."/>
            <person name="Gravely B."/>
            <person name="Greenberg A.J."/>
            <person name="Griffiths-Jones S."/>
            <person name="Gross S."/>
            <person name="Guigo R."/>
            <person name="Gustafson E.A."/>
            <person name="Haerty W."/>
            <person name="Hahn M.W."/>
            <person name="Halligan D.L."/>
            <person name="Halpern A.L."/>
            <person name="Halter G.M."/>
            <person name="Han M.V."/>
            <person name="Heger A."/>
            <person name="Hillier L."/>
            <person name="Hinrichs A.S."/>
            <person name="Holmes I."/>
            <person name="Hoskins R.A."/>
            <person name="Hubisz M.J."/>
            <person name="Hultmark D."/>
            <person name="Huntley M.A."/>
            <person name="Jaffe D.B."/>
            <person name="Jagadeeshan S."/>
            <person name="Jeck W.R."/>
            <person name="Johnson J."/>
            <person name="Jones C.D."/>
            <person name="Jordan W.C."/>
            <person name="Karpen G.H."/>
            <person name="Kataoka E."/>
            <person name="Keightley P.D."/>
            <person name="Kheradpour P."/>
            <person name="Kirkness E.F."/>
            <person name="Koerich L.B."/>
            <person name="Kristiansen K."/>
            <person name="Kudrna D."/>
            <person name="Kulathinal R.J."/>
            <person name="Kumar S."/>
            <person name="Kwok R."/>
            <person name="Lander E."/>
            <person name="Langley C.H."/>
            <person name="Lapoint R."/>
            <person name="Lazzaro B.P."/>
            <person name="Lee S.J."/>
            <person name="Levesque L."/>
            <person name="Li R."/>
            <person name="Lin C.F."/>
            <person name="Lin M.F."/>
            <person name="Lindblad-Toh K."/>
            <person name="Llopart A."/>
            <person name="Long M."/>
            <person name="Low L."/>
            <person name="Lozovsky E."/>
            <person name="Lu J."/>
            <person name="Luo M."/>
            <person name="Machado C.A."/>
            <person name="Makalowski W."/>
            <person name="Marzo M."/>
            <person name="Matsuda M."/>
            <person name="Matzkin L."/>
            <person name="McAllister B."/>
            <person name="McBride C.S."/>
            <person name="McKernan B."/>
            <person name="McKernan K."/>
            <person name="Mendez-Lago M."/>
            <person name="Minx P."/>
            <person name="Mollenhauer M.U."/>
            <person name="Montooth K."/>
            <person name="Mount S.M."/>
            <person name="Mu X."/>
            <person name="Myers E."/>
            <person name="Negre B."/>
            <person name="Newfeld S."/>
            <person name="Nielsen R."/>
            <person name="Noor M.A."/>
            <person name="O'Grady P."/>
            <person name="Pachter L."/>
            <person name="Papaceit M."/>
            <person name="Parisi M.J."/>
            <person name="Parisi M."/>
            <person name="Parts L."/>
            <person name="Pedersen J.S."/>
            <person name="Pesole G."/>
            <person name="Phillippy A.M."/>
            <person name="Ponting C.P."/>
            <person name="Pop M."/>
            <person name="Porcelli D."/>
            <person name="Powell J.R."/>
            <person name="Prohaska S."/>
            <person name="Pruitt K."/>
            <person name="Puig M."/>
            <person name="Quesneville H."/>
            <person name="Ram K.R."/>
            <person name="Rand D."/>
            <person name="Rasmussen M.D."/>
            <person name="Reed L.K."/>
            <person name="Reenan R."/>
            <person name="Reily A."/>
            <person name="Remington K.A."/>
            <person name="Rieger T.T."/>
            <person name="Ritchie M.G."/>
            <person name="Robin C."/>
            <person name="Rogers Y.H."/>
            <person name="Rohde C."/>
            <person name="Rozas J."/>
            <person name="Rubenfield M.J."/>
            <person name="Ruiz A."/>
            <person name="Russo S."/>
            <person name="Salzberg S.L."/>
            <person name="Sanchez-Gracia A."/>
            <person name="Saranga D.J."/>
            <person name="Sato H."/>
            <person name="Schaeffer S.W."/>
            <person name="Schatz M.C."/>
            <person name="Schlenke T."/>
            <person name="Schwartz R."/>
            <person name="Segarra C."/>
            <person name="Singh R.S."/>
            <person name="Sirot L."/>
            <person name="Sirota M."/>
            <person name="Sisneros N.B."/>
            <person name="Smith C.D."/>
            <person name="Smith T.F."/>
            <person name="Spieth J."/>
            <person name="Stage D.E."/>
            <person name="Stark A."/>
            <person name="Stephan W."/>
            <person name="Strausberg R.L."/>
            <person name="Strempel S."/>
            <person name="Sturgill D."/>
            <person name="Sutton G."/>
            <person name="Sutton G.G."/>
            <person name="Tao W."/>
            <person name="Teichmann S."/>
            <person name="Tobari Y.N."/>
            <person name="Tomimura Y."/>
            <person name="Tsolas J.M."/>
            <person name="Valente V.L."/>
            <person name="Venter E."/>
            <person name="Venter J.C."/>
            <person name="Vicario S."/>
            <person name="Vieira F.G."/>
            <person name="Vilella A.J."/>
            <person name="Villasante A."/>
            <person name="Walenz B."/>
            <person name="Wang J."/>
            <person name="Wasserman M."/>
            <person name="Watts T."/>
            <person name="Wilson D."/>
            <person name="Wilson R.K."/>
            <person name="Wing R.A."/>
            <person name="Wolfner M.F."/>
            <person name="Wong A."/>
            <person name="Wong G.K."/>
            <person name="Wu C.I."/>
            <person name="Wu G."/>
            <person name="Yamamoto D."/>
            <person name="Yang H.P."/>
            <person name="Yang S.P."/>
            <person name="Yorke J.A."/>
            <person name="Yoshida K."/>
            <person name="Zdobnov E."/>
            <person name="Zhang P."/>
            <person name="Zhang Y."/>
            <person name="Zimin A.V."/>
            <person name="Baldwin J."/>
            <person name="Abdouelleil A."/>
            <person name="Abdulkadir J."/>
            <person name="Abebe A."/>
            <person name="Abera B."/>
            <person name="Abreu J."/>
            <person name="Acer S.C."/>
            <person name="Aftuck L."/>
            <person name="Alexander A."/>
            <person name="An P."/>
            <person name="Anderson E."/>
            <person name="Anderson S."/>
            <person name="Arachi H."/>
            <person name="Azer M."/>
            <person name="Bachantsang P."/>
            <person name="Barry A."/>
            <person name="Bayul T."/>
            <person name="Berlin A."/>
            <person name="Bessette D."/>
            <person name="Bloom T."/>
            <person name="Blye J."/>
            <person name="Boguslavskiy L."/>
            <person name="Bonnet C."/>
            <person name="Boukhgalter B."/>
            <person name="Bourzgui I."/>
            <person name="Brown A."/>
            <person name="Cahill P."/>
            <person name="Channer S."/>
            <person name="Cheshatsang Y."/>
            <person name="Chuda L."/>
            <person name="Citroen M."/>
            <person name="Collymore A."/>
            <person name="Cooke P."/>
            <person name="Costello M."/>
            <person name="D'Aco K."/>
            <person name="Daza R."/>
            <person name="De Haan G."/>
            <person name="DeGray S."/>
            <person name="DeMaso C."/>
            <person name="Dhargay N."/>
            <person name="Dooley K."/>
            <person name="Dooley E."/>
            <person name="Doricent M."/>
            <person name="Dorje P."/>
            <person name="Dorjee K."/>
            <person name="Dupes A."/>
            <person name="Elong R."/>
            <person name="Falk J."/>
            <person name="Farina A."/>
            <person name="Faro S."/>
            <person name="Ferguson D."/>
            <person name="Fisher S."/>
            <person name="Foley C.D."/>
            <person name="Franke A."/>
            <person name="Friedrich D."/>
            <person name="Gadbois L."/>
            <person name="Gearin G."/>
            <person name="Gearin C.R."/>
            <person name="Giannoukos G."/>
            <person name="Goode T."/>
            <person name="Graham J."/>
            <person name="Grandbois E."/>
            <person name="Grewal S."/>
            <person name="Gyaltsen K."/>
            <person name="Hafez N."/>
            <person name="Hagos B."/>
            <person name="Hall J."/>
            <person name="Henson C."/>
            <person name="Hollinger A."/>
            <person name="Honan T."/>
            <person name="Huard M.D."/>
            <person name="Hughes L."/>
            <person name="Hurhula B."/>
            <person name="Husby M.E."/>
            <person name="Kamat A."/>
            <person name="Kanga B."/>
            <person name="Kashin S."/>
            <person name="Khazanovich D."/>
            <person name="Kisner P."/>
            <person name="Lance K."/>
            <person name="Lara M."/>
            <person name="Lee W."/>
            <person name="Lennon N."/>
            <person name="Letendre F."/>
            <person name="LeVine R."/>
            <person name="Lipovsky A."/>
            <person name="Liu X."/>
            <person name="Liu J."/>
            <person name="Liu S."/>
            <person name="Lokyitsang T."/>
            <person name="Lokyitsang Y."/>
            <person name="Lubonja R."/>
            <person name="Lui A."/>
            <person name="MacDonald P."/>
            <person name="Magnisalis V."/>
            <person name="Maru K."/>
            <person name="Matthews C."/>
            <person name="McCusker W."/>
            <person name="McDonough S."/>
            <person name="Mehta T."/>
            <person name="Meldrim J."/>
            <person name="Meneus L."/>
            <person name="Mihai O."/>
            <person name="Mihalev A."/>
            <person name="Mihova T."/>
            <person name="Mittelman R."/>
            <person name="Mlenga V."/>
            <person name="Montmayeur A."/>
            <person name="Mulrain L."/>
            <person name="Navidi A."/>
            <person name="Naylor J."/>
            <person name="Negash T."/>
            <person name="Nguyen T."/>
            <person name="Nguyen N."/>
            <person name="Nicol R."/>
            <person name="Norbu C."/>
            <person name="Norbu N."/>
            <person name="Novod N."/>
            <person name="O'Neill B."/>
            <person name="Osman S."/>
            <person name="Markiewicz E."/>
            <person name="Oyono O.L."/>
            <person name="Patti C."/>
            <person name="Phunkhang P."/>
            <person name="Pierre F."/>
            <person name="Priest M."/>
            <person name="Raghuraman S."/>
            <person name="Rege F."/>
            <person name="Reyes R."/>
            <person name="Rise C."/>
            <person name="Rogov P."/>
            <person name="Ross K."/>
            <person name="Ryan E."/>
            <person name="Settipalli S."/>
            <person name="Shea T."/>
            <person name="Sherpa N."/>
            <person name="Shi L."/>
            <person name="Shih D."/>
            <person name="Sparrow T."/>
            <person name="Spaulding J."/>
            <person name="Stalker J."/>
            <person name="Stange-Thomann N."/>
            <person name="Stavropoulos S."/>
            <person name="Stone C."/>
            <person name="Strader C."/>
            <person name="Tesfaye S."/>
            <person name="Thomson T."/>
            <person name="Thoulutsang Y."/>
            <person name="Thoulutsang D."/>
            <person name="Topham K."/>
            <person name="Topping I."/>
            <person name="Tsamla T."/>
            <person name="Vassiliev H."/>
            <person name="Vo A."/>
            <person name="Wangchuk T."/>
            <person name="Wangdi T."/>
            <person name="Weiand M."/>
            <person name="Wilkinson J."/>
            <person name="Wilson A."/>
            <person name="Yadav S."/>
            <person name="Young G."/>
            <person name="Yu Q."/>
            <person name="Zembek L."/>
            <person name="Zhong D."/>
            <person name="Zimmer A."/>
            <person name="Zwirko Z."/>
            <person name="Jaffe D.B."/>
            <person name="Alvarez P."/>
            <person name="Brockman W."/>
            <person name="Butler J."/>
            <person name="Chin C."/>
            <person name="Gnerre S."/>
            <person name="Grabherr M."/>
            <person name="Kleber M."/>
            <person name="Mauceli E."/>
            <person name="MacCallum I."/>
        </authorList>
    </citation>
    <scope>NUCLEOTIDE SEQUENCE [LARGE SCALE GENOMIC DNA]</scope>
    <source>
        <strain evidence="3">Tai18E2 / Tucson 14021-0261.01</strain>
    </source>
</reference>
<feature type="transmembrane region" description="Helical" evidence="1">
    <location>
        <begin position="48"/>
        <end position="72"/>
    </location>
</feature>
<feature type="transmembrane region" description="Helical" evidence="1">
    <location>
        <begin position="110"/>
        <end position="136"/>
    </location>
</feature>
<keyword evidence="1" id="KW-1133">Transmembrane helix</keyword>
<evidence type="ECO:0000313" key="3">
    <source>
        <dbReference type="Proteomes" id="UP000002282"/>
    </source>
</evidence>